<name>A0A0P9D8U3_9CHLR</name>
<reference evidence="2 3" key="1">
    <citation type="submission" date="2015-09" db="EMBL/GenBank/DDBJ databases">
        <title>Draft genome sequence of Kouleothrix aurantiaca JCM 19913.</title>
        <authorList>
            <person name="Hemp J."/>
        </authorList>
    </citation>
    <scope>NUCLEOTIDE SEQUENCE [LARGE SCALE GENOMIC DNA]</scope>
    <source>
        <strain evidence="2 3">COM-B</strain>
    </source>
</reference>
<evidence type="ECO:0000256" key="1">
    <source>
        <dbReference type="SAM" id="SignalP"/>
    </source>
</evidence>
<gene>
    <name evidence="2" type="ORF">SE17_35435</name>
</gene>
<feature type="signal peptide" evidence="1">
    <location>
        <begin position="1"/>
        <end position="29"/>
    </location>
</feature>
<dbReference type="AlphaFoldDB" id="A0A0P9D8U3"/>
<protein>
    <submittedName>
        <fullName evidence="2">Uncharacterized protein</fullName>
    </submittedName>
</protein>
<organism evidence="2 3">
    <name type="scientific">Kouleothrix aurantiaca</name>
    <dbReference type="NCBI Taxonomy" id="186479"/>
    <lineage>
        <taxon>Bacteria</taxon>
        <taxon>Bacillati</taxon>
        <taxon>Chloroflexota</taxon>
        <taxon>Chloroflexia</taxon>
        <taxon>Chloroflexales</taxon>
        <taxon>Roseiflexineae</taxon>
        <taxon>Roseiflexaceae</taxon>
        <taxon>Kouleothrix</taxon>
    </lineage>
</organism>
<dbReference type="Proteomes" id="UP000050509">
    <property type="component" value="Unassembled WGS sequence"/>
</dbReference>
<keyword evidence="1" id="KW-0732">Signal</keyword>
<accession>A0A0P9D8U3</accession>
<proteinExistence type="predicted"/>
<evidence type="ECO:0000313" key="2">
    <source>
        <dbReference type="EMBL" id="KPV48929.1"/>
    </source>
</evidence>
<feature type="chain" id="PRO_5006156131" evidence="1">
    <location>
        <begin position="30"/>
        <end position="129"/>
    </location>
</feature>
<dbReference type="EMBL" id="LJCR01002301">
    <property type="protein sequence ID" value="KPV48929.1"/>
    <property type="molecule type" value="Genomic_DNA"/>
</dbReference>
<evidence type="ECO:0000313" key="3">
    <source>
        <dbReference type="Proteomes" id="UP000050509"/>
    </source>
</evidence>
<keyword evidence="3" id="KW-1185">Reference proteome</keyword>
<comment type="caution">
    <text evidence="2">The sequence shown here is derived from an EMBL/GenBank/DDBJ whole genome shotgun (WGS) entry which is preliminary data.</text>
</comment>
<sequence length="129" mass="13012">MFHLRIPSKRLIGMFGLVLLLSLAAYGFAAANTVPVSSAGDGQNTISGYTVSSVTYTLNSTTPSTIDSVSFTITPAAGGNAPANVKAKLVSSSSTWTSCTNTSGTTWSCAPSGGVSASSADELRVVAAQ</sequence>